<organism evidence="1 2">
    <name type="scientific">Corynebacterium resistens (strain DSM 45100 / JCM 12819 / GTC 2026 / SICGH 158)</name>
    <dbReference type="NCBI Taxonomy" id="662755"/>
    <lineage>
        <taxon>Bacteria</taxon>
        <taxon>Bacillati</taxon>
        <taxon>Actinomycetota</taxon>
        <taxon>Actinomycetes</taxon>
        <taxon>Mycobacteriales</taxon>
        <taxon>Corynebacteriaceae</taxon>
        <taxon>Corynebacterium</taxon>
    </lineage>
</organism>
<dbReference type="EMBL" id="CP002857">
    <property type="protein sequence ID" value="AEI09234.1"/>
    <property type="molecule type" value="Genomic_DNA"/>
</dbReference>
<name>F8E170_CORRG</name>
<dbReference type="Proteomes" id="UP000000492">
    <property type="component" value="Chromosome"/>
</dbReference>
<accession>F8E170</accession>
<dbReference type="KEGG" id="crd:CRES_0878"/>
<reference evidence="1 2" key="1">
    <citation type="journal article" date="2012" name="BMC Genomics">
        <title>Complete genome sequence, lifestyle, and multi-drug resistance of the human pathogen Corynebacterium resistens DSM 45100 isolated from blood samples of a leukemia patient.</title>
        <authorList>
            <person name="Schroder J."/>
            <person name="Maus I."/>
            <person name="Meyer K."/>
            <person name="Wordemann S."/>
            <person name="Blom J."/>
            <person name="Jaenicke S."/>
            <person name="Schneider J."/>
            <person name="Trost E."/>
            <person name="Tauch A."/>
        </authorList>
    </citation>
    <scope>NUCLEOTIDE SEQUENCE [LARGE SCALE GENOMIC DNA]</scope>
    <source>
        <strain evidence="2">DSM 45100 / JCM 12819 / CCUG 50093 / GTC 2026 / SICGH 158</strain>
    </source>
</reference>
<dbReference type="HOGENOM" id="CLU_2421949_0_0_11"/>
<dbReference type="AlphaFoldDB" id="F8E170"/>
<keyword evidence="2" id="KW-1185">Reference proteome</keyword>
<protein>
    <submittedName>
        <fullName evidence="1">Hypothetical phage protein</fullName>
    </submittedName>
</protein>
<evidence type="ECO:0000313" key="1">
    <source>
        <dbReference type="EMBL" id="AEI09234.1"/>
    </source>
</evidence>
<gene>
    <name evidence="1" type="ordered locus">CRES_0878</name>
</gene>
<evidence type="ECO:0000313" key="2">
    <source>
        <dbReference type="Proteomes" id="UP000000492"/>
    </source>
</evidence>
<sequence length="91" mass="9390">MRGSTTFAPAVRTSSAAVSSRREVASSASMYLLGSRIWTRAMMGSFRLQTVGKDLDVAADGLDGVDDVAAIGSGDVHDLRDGEPGDGADAE</sequence>
<proteinExistence type="predicted"/>